<gene>
    <name evidence="2" type="ORF">GCM10008066_30220</name>
</gene>
<name>A0A8J3F454_9BURK</name>
<keyword evidence="1" id="KW-0812">Transmembrane</keyword>
<proteinExistence type="predicted"/>
<reference evidence="3" key="1">
    <citation type="journal article" date="2019" name="Int. J. Syst. Evol. Microbiol.">
        <title>The Global Catalogue of Microorganisms (GCM) 10K type strain sequencing project: providing services to taxonomists for standard genome sequencing and annotation.</title>
        <authorList>
            <consortium name="The Broad Institute Genomics Platform"/>
            <consortium name="The Broad Institute Genome Sequencing Center for Infectious Disease"/>
            <person name="Wu L."/>
            <person name="Ma J."/>
        </authorList>
    </citation>
    <scope>NUCLEOTIDE SEQUENCE [LARGE SCALE GENOMIC DNA]</scope>
    <source>
        <strain evidence="3">CCM 2767</strain>
    </source>
</reference>
<keyword evidence="1" id="KW-1133">Transmembrane helix</keyword>
<dbReference type="Proteomes" id="UP000642180">
    <property type="component" value="Unassembled WGS sequence"/>
</dbReference>
<evidence type="ECO:0008006" key="4">
    <source>
        <dbReference type="Google" id="ProtNLM"/>
    </source>
</evidence>
<organism evidence="2 3">
    <name type="scientific">Oxalicibacterium faecigallinarum</name>
    <dbReference type="NCBI Taxonomy" id="573741"/>
    <lineage>
        <taxon>Bacteria</taxon>
        <taxon>Pseudomonadati</taxon>
        <taxon>Pseudomonadota</taxon>
        <taxon>Betaproteobacteria</taxon>
        <taxon>Burkholderiales</taxon>
        <taxon>Oxalobacteraceae</taxon>
        <taxon>Oxalicibacterium</taxon>
    </lineage>
</organism>
<feature type="transmembrane region" description="Helical" evidence="1">
    <location>
        <begin position="20"/>
        <end position="44"/>
    </location>
</feature>
<dbReference type="EMBL" id="BMDI01000004">
    <property type="protein sequence ID" value="GGI21672.1"/>
    <property type="molecule type" value="Genomic_DNA"/>
</dbReference>
<evidence type="ECO:0000313" key="2">
    <source>
        <dbReference type="EMBL" id="GGI21672.1"/>
    </source>
</evidence>
<dbReference type="AlphaFoldDB" id="A0A8J3F454"/>
<accession>A0A8J3F454</accession>
<keyword evidence="3" id="KW-1185">Reference proteome</keyword>
<comment type="caution">
    <text evidence="2">The sequence shown here is derived from an EMBL/GenBank/DDBJ whole genome shotgun (WGS) entry which is preliminary data.</text>
</comment>
<evidence type="ECO:0000256" key="1">
    <source>
        <dbReference type="SAM" id="Phobius"/>
    </source>
</evidence>
<sequence length="783" mass="79526">MRPPLTRFRRASAARRMRGIATVLIMLLVGLGLTAAVLGTVAYIRGNQSQDISSHAQAQAQAKAWTGAEIVLQYLQSLNATQMTNLRAKIIGTQLNFSGNGVAGITATLAAVNNTEQSLTFNITGTTASGSRAEATSTLAVVYGPGTGTGTGSGGSSGGAAGTCGAQPKASTVFRGSVNISGGESAFVSGENYADIAVDGNLTIANASQAIISGCTKGDITLSGGGIDANATLSSQNGTITINSMSTPTNATLWARAVNIGNSGNGTYAAIKAGAYLSNVVVSGATVGTAPVGGRLLTAGAGPSLPWVTGFVVPWNTGKLLITMTDGAQHLIDMTKVSINSDTGAVSGALAASTKVNTAGTSAAPDAFRLQSTSIAGGSVDIYTLTVAQLWGYGVNVQGYSGTYTNVLAAGNFKIVTGNITNLTGGNEMWAPSGGCSSATNCWNFPEVSGTGRLAGTIFYGSGKTALSGTRPNVLISQANTTPGLPGAPFCDTRTDSIDVTSYKPLANYIFFFDSSGNPRLTIQNVKTSSGTAIDRTDINLKTVDLPLPTVSPQLRQISGMDFMACNNQSASNMYNDALACFRNATTSSGWDLTGITKFPPGIAFFEGPLRINGVSGSQTLYNTFLATGAVTLTSSGHGPLVAPNLANPLSAVCDGNFYPSNLCNKTTTPSTLATWTDSAGTVHRGLPLANVAVGSNQGMTSSGWTITGSVILGGALSTSGSLTTINGALTVGSNATSATTITAGGIKVDTSKLTADQGFQPGTSCGTTTPAQPMRIRWARYL</sequence>
<protein>
    <recommendedName>
        <fullName evidence="4">DUF342 domain-containing protein</fullName>
    </recommendedName>
</protein>
<dbReference type="RefSeq" id="WP_188382233.1">
    <property type="nucleotide sequence ID" value="NZ_BMDI01000004.1"/>
</dbReference>
<evidence type="ECO:0000313" key="3">
    <source>
        <dbReference type="Proteomes" id="UP000642180"/>
    </source>
</evidence>
<keyword evidence="1" id="KW-0472">Membrane</keyword>